<feature type="coiled-coil region" evidence="2">
    <location>
        <begin position="147"/>
        <end position="174"/>
    </location>
</feature>
<dbReference type="Gene3D" id="2.40.420.20">
    <property type="match status" value="1"/>
</dbReference>
<dbReference type="RefSeq" id="WP_343862161.1">
    <property type="nucleotide sequence ID" value="NZ_BAAAFD010000013.1"/>
</dbReference>
<dbReference type="PANTHER" id="PTHR30469">
    <property type="entry name" value="MULTIDRUG RESISTANCE PROTEIN MDTA"/>
    <property type="match status" value="1"/>
</dbReference>
<protein>
    <submittedName>
        <fullName evidence="4">Multidrug efflux RND transporter periplasmic adaptor subunit VmeJ</fullName>
    </submittedName>
</protein>
<keyword evidence="2" id="KW-0175">Coiled coil</keyword>
<dbReference type="Proteomes" id="UP001500359">
    <property type="component" value="Unassembled WGS sequence"/>
</dbReference>
<sequence length="370" mass="40497">MSRVMIKIRQQPAWIALFIFILLCLWVASGYLTAQTSEPNQSAKPLALTRVKVETLQAEQVSSEIKLYGRTEPNRVATLRSEVKGLVTGIYAQEGESVKQGQRLITLESNDLAAQLKSANAVLQQRKIELQGAQSLGEKGYQSQSSLAQARANVELANAEIERLQLALKKTTINAPFDGVINKRNVEIGDLLRDGDTIATLVDLQPLIISANVTENWVQKIHIDMPAFGRLVNGQSTQGVIRYISSVSNPGTNTFNLEVEIANTDRTLVAGMSTELTIPIEKQWAIKITPAVMALDEAGNIGVKIVKDRIVKFVPIKIVKSDSDGVWLSGLGREANVITRGQGFVRDGDEVEAIFEPATQVRTSENHSSL</sequence>
<dbReference type="Gene3D" id="1.10.287.470">
    <property type="entry name" value="Helix hairpin bin"/>
    <property type="match status" value="1"/>
</dbReference>
<reference evidence="4 5" key="1">
    <citation type="journal article" date="2019" name="Int. J. Syst. Evol. Microbiol.">
        <title>The Global Catalogue of Microorganisms (GCM) 10K type strain sequencing project: providing services to taxonomists for standard genome sequencing and annotation.</title>
        <authorList>
            <consortium name="The Broad Institute Genomics Platform"/>
            <consortium name="The Broad Institute Genome Sequencing Center for Infectious Disease"/>
            <person name="Wu L."/>
            <person name="Ma J."/>
        </authorList>
    </citation>
    <scope>NUCLEOTIDE SEQUENCE [LARGE SCALE GENOMIC DNA]</scope>
    <source>
        <strain evidence="4 5">JCM 15896</strain>
    </source>
</reference>
<dbReference type="EMBL" id="BAAAFD010000013">
    <property type="protein sequence ID" value="GAA0859667.1"/>
    <property type="molecule type" value="Genomic_DNA"/>
</dbReference>
<feature type="domain" description="CzcB-like barrel-sandwich hybrid" evidence="3">
    <location>
        <begin position="76"/>
        <end position="203"/>
    </location>
</feature>
<accession>A0ABN1LS32</accession>
<organism evidence="4 5">
    <name type="scientific">Aliiglaciecola litoralis</name>
    <dbReference type="NCBI Taxonomy" id="582857"/>
    <lineage>
        <taxon>Bacteria</taxon>
        <taxon>Pseudomonadati</taxon>
        <taxon>Pseudomonadota</taxon>
        <taxon>Gammaproteobacteria</taxon>
        <taxon>Alteromonadales</taxon>
        <taxon>Alteromonadaceae</taxon>
        <taxon>Aliiglaciecola</taxon>
    </lineage>
</organism>
<dbReference type="SUPFAM" id="SSF111369">
    <property type="entry name" value="HlyD-like secretion proteins"/>
    <property type="match status" value="1"/>
</dbReference>
<dbReference type="Gene3D" id="2.40.50.100">
    <property type="match status" value="1"/>
</dbReference>
<comment type="caution">
    <text evidence="4">The sequence shown here is derived from an EMBL/GenBank/DDBJ whole genome shotgun (WGS) entry which is preliminary data.</text>
</comment>
<gene>
    <name evidence="4" type="primary">vmeJ</name>
    <name evidence="4" type="ORF">GCM10009114_33990</name>
</gene>
<proteinExistence type="inferred from homology"/>
<evidence type="ECO:0000313" key="4">
    <source>
        <dbReference type="EMBL" id="GAA0859667.1"/>
    </source>
</evidence>
<dbReference type="InterPro" id="IPR006143">
    <property type="entry name" value="RND_pump_MFP"/>
</dbReference>
<dbReference type="InterPro" id="IPR058647">
    <property type="entry name" value="BSH_CzcB-like"/>
</dbReference>
<comment type="similarity">
    <text evidence="1">Belongs to the membrane fusion protein (MFP) (TC 8.A.1) family.</text>
</comment>
<dbReference type="PANTHER" id="PTHR30469:SF29">
    <property type="entry name" value="BLR2860 PROTEIN"/>
    <property type="match status" value="1"/>
</dbReference>
<evidence type="ECO:0000256" key="2">
    <source>
        <dbReference type="SAM" id="Coils"/>
    </source>
</evidence>
<keyword evidence="5" id="KW-1185">Reference proteome</keyword>
<dbReference type="Gene3D" id="2.40.30.170">
    <property type="match status" value="1"/>
</dbReference>
<dbReference type="NCBIfam" id="TIGR01730">
    <property type="entry name" value="RND_mfp"/>
    <property type="match status" value="1"/>
</dbReference>
<evidence type="ECO:0000313" key="5">
    <source>
        <dbReference type="Proteomes" id="UP001500359"/>
    </source>
</evidence>
<name>A0ABN1LS32_9ALTE</name>
<dbReference type="Pfam" id="PF25973">
    <property type="entry name" value="BSH_CzcB"/>
    <property type="match status" value="1"/>
</dbReference>
<evidence type="ECO:0000256" key="1">
    <source>
        <dbReference type="ARBA" id="ARBA00009477"/>
    </source>
</evidence>
<evidence type="ECO:0000259" key="3">
    <source>
        <dbReference type="Pfam" id="PF25973"/>
    </source>
</evidence>